<reference evidence="3 4" key="1">
    <citation type="submission" date="2016-09" db="EMBL/GenBank/DDBJ databases">
        <authorList>
            <person name="Capua I."/>
            <person name="De Benedictis P."/>
            <person name="Joannis T."/>
            <person name="Lombin L.H."/>
            <person name="Cattoli G."/>
        </authorList>
    </citation>
    <scope>NUCLEOTIDE SEQUENCE [LARGE SCALE GENOMIC DNA]</scope>
    <source>
        <strain evidence="3 4">GluBS11</strain>
    </source>
</reference>
<proteinExistence type="predicted"/>
<feature type="transmembrane region" description="Helical" evidence="1">
    <location>
        <begin position="66"/>
        <end position="87"/>
    </location>
</feature>
<gene>
    <name evidence="3" type="ORF">SAMN05421730_1003122</name>
</gene>
<sequence length="161" mass="18589">MKKNQKNKTKPYKVLSLILFVVYIIALFYFLFFSEGFGRTITDRGYSYNLTPFKEIRRYIVYREKLGTFAVVANLAGNIIGFMPFGFMMPVISVRRRNIFTMAFLSFLLSLIIESIQLVLRVGSFDVDDMILNTIGGILGYVLFIAGSKYRRKNNGKKKKC</sequence>
<dbReference type="PANTHER" id="PTHR36834:SF1">
    <property type="entry name" value="INTEGRAL MEMBRANE PROTEIN"/>
    <property type="match status" value="1"/>
</dbReference>
<dbReference type="AlphaFoldDB" id="A0A1D3TQW7"/>
<evidence type="ECO:0000256" key="1">
    <source>
        <dbReference type="SAM" id="Phobius"/>
    </source>
</evidence>
<evidence type="ECO:0000259" key="2">
    <source>
        <dbReference type="Pfam" id="PF04892"/>
    </source>
</evidence>
<dbReference type="RefSeq" id="WP_091230844.1">
    <property type="nucleotide sequence ID" value="NZ_FMKA01000003.1"/>
</dbReference>
<dbReference type="STRING" id="1619234.SAMN05421730_1003122"/>
<keyword evidence="1" id="KW-1133">Transmembrane helix</keyword>
<keyword evidence="4" id="KW-1185">Reference proteome</keyword>
<dbReference type="InterPro" id="IPR053150">
    <property type="entry name" value="Teicoplanin_resist-assoc"/>
</dbReference>
<dbReference type="OrthoDB" id="9805025at2"/>
<dbReference type="EMBL" id="FMKA01000003">
    <property type="protein sequence ID" value="SCP96025.1"/>
    <property type="molecule type" value="Genomic_DNA"/>
</dbReference>
<keyword evidence="1" id="KW-0472">Membrane</keyword>
<dbReference type="PANTHER" id="PTHR36834">
    <property type="entry name" value="MEMBRANE PROTEIN-RELATED"/>
    <property type="match status" value="1"/>
</dbReference>
<feature type="domain" description="VanZ-like" evidence="2">
    <location>
        <begin position="20"/>
        <end position="145"/>
    </location>
</feature>
<dbReference type="InterPro" id="IPR006976">
    <property type="entry name" value="VanZ-like"/>
</dbReference>
<keyword evidence="1" id="KW-0812">Transmembrane</keyword>
<name>A0A1D3TQW7_9FIRM</name>
<dbReference type="Proteomes" id="UP000199315">
    <property type="component" value="Unassembled WGS sequence"/>
</dbReference>
<dbReference type="Pfam" id="PF04892">
    <property type="entry name" value="VanZ"/>
    <property type="match status" value="1"/>
</dbReference>
<accession>A0A1D3TQW7</accession>
<organism evidence="3 4">
    <name type="scientific">Anaerobium acetethylicum</name>
    <dbReference type="NCBI Taxonomy" id="1619234"/>
    <lineage>
        <taxon>Bacteria</taxon>
        <taxon>Bacillati</taxon>
        <taxon>Bacillota</taxon>
        <taxon>Clostridia</taxon>
        <taxon>Lachnospirales</taxon>
        <taxon>Lachnospiraceae</taxon>
        <taxon>Anaerobium</taxon>
    </lineage>
</organism>
<protein>
    <submittedName>
        <fullName evidence="3">Glycopeptide antibiotics resistance protein</fullName>
    </submittedName>
</protein>
<evidence type="ECO:0000313" key="4">
    <source>
        <dbReference type="Proteomes" id="UP000199315"/>
    </source>
</evidence>
<feature type="transmembrane region" description="Helical" evidence="1">
    <location>
        <begin position="12"/>
        <end position="32"/>
    </location>
</feature>
<feature type="transmembrane region" description="Helical" evidence="1">
    <location>
        <begin position="131"/>
        <end position="150"/>
    </location>
</feature>
<feature type="transmembrane region" description="Helical" evidence="1">
    <location>
        <begin position="99"/>
        <end position="119"/>
    </location>
</feature>
<evidence type="ECO:0000313" key="3">
    <source>
        <dbReference type="EMBL" id="SCP96025.1"/>
    </source>
</evidence>